<accession>A0A444U5K2</accession>
<dbReference type="AlphaFoldDB" id="A0A444U5K2"/>
<name>A0A444U5K2_ACIRT</name>
<feature type="region of interest" description="Disordered" evidence="1">
    <location>
        <begin position="107"/>
        <end position="186"/>
    </location>
</feature>
<dbReference type="GO" id="GO:0016020">
    <property type="term" value="C:membrane"/>
    <property type="evidence" value="ECO:0007669"/>
    <property type="project" value="InterPro"/>
</dbReference>
<reference evidence="2 3" key="1">
    <citation type="submission" date="2019-01" db="EMBL/GenBank/DDBJ databases">
        <title>Draft Genome and Complete Hox-Cluster Characterization of the Sterlet Sturgeon (Acipenser ruthenus).</title>
        <authorList>
            <person name="Wei Q."/>
        </authorList>
    </citation>
    <scope>NUCLEOTIDE SEQUENCE [LARGE SCALE GENOMIC DNA]</scope>
    <source>
        <strain evidence="2">WHYD16114868_AA</strain>
        <tissue evidence="2">Blood</tissue>
    </source>
</reference>
<feature type="region of interest" description="Disordered" evidence="1">
    <location>
        <begin position="1"/>
        <end position="32"/>
    </location>
</feature>
<dbReference type="EMBL" id="SCEB01215271">
    <property type="protein sequence ID" value="RXM30455.1"/>
    <property type="molecule type" value="Genomic_DNA"/>
</dbReference>
<proteinExistence type="predicted"/>
<evidence type="ECO:0000313" key="2">
    <source>
        <dbReference type="EMBL" id="RXM30455.1"/>
    </source>
</evidence>
<gene>
    <name evidence="2" type="ORF">EOD39_1939</name>
</gene>
<organism evidence="2 3">
    <name type="scientific">Acipenser ruthenus</name>
    <name type="common">Sterlet sturgeon</name>
    <dbReference type="NCBI Taxonomy" id="7906"/>
    <lineage>
        <taxon>Eukaryota</taxon>
        <taxon>Metazoa</taxon>
        <taxon>Chordata</taxon>
        <taxon>Craniata</taxon>
        <taxon>Vertebrata</taxon>
        <taxon>Euteleostomi</taxon>
        <taxon>Actinopterygii</taxon>
        <taxon>Chondrostei</taxon>
        <taxon>Acipenseriformes</taxon>
        <taxon>Acipenseridae</taxon>
        <taxon>Acipenser</taxon>
    </lineage>
</organism>
<sequence length="186" mass="20644">MSTPAPDNTERTAPADTEPLCPAQPPELHSTVSQLRESLSLLEVELVKLRELVLTKLTRRDPAQQLKDQVSQIKNEYKASLRELRAEVKELQQDREIVRRELTGIVQRRPEPARRTPRYLRPQQGQHQRDPPSPAQQTQAWPGTPPHPASPAAGPAQLSHGSQSASRDCQHCGRYATSSTSSALGS</sequence>
<evidence type="ECO:0000313" key="3">
    <source>
        <dbReference type="Proteomes" id="UP000289886"/>
    </source>
</evidence>
<keyword evidence="3" id="KW-1185">Reference proteome</keyword>
<comment type="caution">
    <text evidence="2">The sequence shown here is derived from an EMBL/GenBank/DDBJ whole genome shotgun (WGS) entry which is preliminary data.</text>
</comment>
<evidence type="ECO:0000256" key="1">
    <source>
        <dbReference type="SAM" id="MobiDB-lite"/>
    </source>
</evidence>
<dbReference type="Proteomes" id="UP000289886">
    <property type="component" value="Unassembled WGS sequence"/>
</dbReference>
<protein>
    <submittedName>
        <fullName evidence="2">Uncharacterized protein</fullName>
    </submittedName>
</protein>
<dbReference type="GO" id="GO:0016192">
    <property type="term" value="P:vesicle-mediated transport"/>
    <property type="evidence" value="ECO:0007669"/>
    <property type="project" value="InterPro"/>
</dbReference>
<dbReference type="InterPro" id="IPR010989">
    <property type="entry name" value="SNARE"/>
</dbReference>
<dbReference type="SUPFAM" id="SSF47661">
    <property type="entry name" value="t-snare proteins"/>
    <property type="match status" value="1"/>
</dbReference>
<feature type="compositionally biased region" description="Polar residues" evidence="1">
    <location>
        <begin position="176"/>
        <end position="186"/>
    </location>
</feature>